<feature type="compositionally biased region" description="Polar residues" evidence="1">
    <location>
        <begin position="150"/>
        <end position="162"/>
    </location>
</feature>
<evidence type="ECO:0000256" key="1">
    <source>
        <dbReference type="SAM" id="MobiDB-lite"/>
    </source>
</evidence>
<proteinExistence type="predicted"/>
<feature type="compositionally biased region" description="Polar residues" evidence="1">
    <location>
        <begin position="126"/>
        <end position="137"/>
    </location>
</feature>
<reference evidence="3" key="2">
    <citation type="submission" date="2013-07" db="EMBL/GenBank/DDBJ databases">
        <authorList>
            <consortium name="The Broad Institute Genome Sequencing Platform"/>
            <person name="Cuomo C."/>
            <person name="Litvintseva A."/>
            <person name="Chen Y."/>
            <person name="Heitman J."/>
            <person name="Sun S."/>
            <person name="Springer D."/>
            <person name="Dromer F."/>
            <person name="Young S.K."/>
            <person name="Zeng Q."/>
            <person name="Gargeya S."/>
            <person name="Fitzgerald M."/>
            <person name="Abouelleil A."/>
            <person name="Alvarado L."/>
            <person name="Berlin A.M."/>
            <person name="Chapman S.B."/>
            <person name="Dewar J."/>
            <person name="Goldberg J."/>
            <person name="Griggs A."/>
            <person name="Gujja S."/>
            <person name="Hansen M."/>
            <person name="Howarth C."/>
            <person name="Imamovic A."/>
            <person name="Larimer J."/>
            <person name="McCowan C."/>
            <person name="Murphy C."/>
            <person name="Pearson M."/>
            <person name="Priest M."/>
            <person name="Roberts A."/>
            <person name="Saif S."/>
            <person name="Shea T."/>
            <person name="Sykes S."/>
            <person name="Wortman J."/>
            <person name="Nusbaum C."/>
            <person name="Birren B."/>
        </authorList>
    </citation>
    <scope>NUCLEOTIDE SEQUENCE</scope>
    <source>
        <strain evidence="3">CBS 10117</strain>
    </source>
</reference>
<gene>
    <name evidence="2" type="ORF">I303_01771</name>
    <name evidence="3" type="ORF">I303_102088</name>
</gene>
<dbReference type="OrthoDB" id="2565259at2759"/>
<keyword evidence="4" id="KW-1185">Reference proteome</keyword>
<feature type="region of interest" description="Disordered" evidence="1">
    <location>
        <begin position="96"/>
        <end position="236"/>
    </location>
</feature>
<evidence type="ECO:0000313" key="3">
    <source>
        <dbReference type="EMBL" id="WWC59532.1"/>
    </source>
</evidence>
<dbReference type="EMBL" id="CP144531">
    <property type="protein sequence ID" value="WWC59532.1"/>
    <property type="molecule type" value="Genomic_DNA"/>
</dbReference>
<dbReference type="Proteomes" id="UP000078595">
    <property type="component" value="Chromosome 2"/>
</dbReference>
<dbReference type="GeneID" id="28965470"/>
<dbReference type="AlphaFoldDB" id="A0A1A6ABZ6"/>
<feature type="compositionally biased region" description="Low complexity" evidence="1">
    <location>
        <begin position="139"/>
        <end position="149"/>
    </location>
</feature>
<organism evidence="2">
    <name type="scientific">Kwoniella dejecticola CBS 10117</name>
    <dbReference type="NCBI Taxonomy" id="1296121"/>
    <lineage>
        <taxon>Eukaryota</taxon>
        <taxon>Fungi</taxon>
        <taxon>Dikarya</taxon>
        <taxon>Basidiomycota</taxon>
        <taxon>Agaricomycotina</taxon>
        <taxon>Tremellomycetes</taxon>
        <taxon>Tremellales</taxon>
        <taxon>Cryptococcaceae</taxon>
        <taxon>Kwoniella</taxon>
    </lineage>
</organism>
<reference evidence="2" key="1">
    <citation type="submission" date="2013-07" db="EMBL/GenBank/DDBJ databases">
        <title>The Genome Sequence of Cryptococcus dejecticola CBS10117.</title>
        <authorList>
            <consortium name="The Broad Institute Genome Sequencing Platform"/>
            <person name="Cuomo C."/>
            <person name="Litvintseva A."/>
            <person name="Chen Y."/>
            <person name="Heitman J."/>
            <person name="Sun S."/>
            <person name="Springer D."/>
            <person name="Dromer F."/>
            <person name="Young S.K."/>
            <person name="Zeng Q."/>
            <person name="Gargeya S."/>
            <person name="Fitzgerald M."/>
            <person name="Abouelleil A."/>
            <person name="Alvarado L."/>
            <person name="Berlin A.M."/>
            <person name="Chapman S.B."/>
            <person name="Dewar J."/>
            <person name="Goldberg J."/>
            <person name="Griggs A."/>
            <person name="Gujja S."/>
            <person name="Hansen M."/>
            <person name="Howarth C."/>
            <person name="Imamovic A."/>
            <person name="Larimer J."/>
            <person name="McCowan C."/>
            <person name="Murphy C."/>
            <person name="Pearson M."/>
            <person name="Priest M."/>
            <person name="Roberts A."/>
            <person name="Saif S."/>
            <person name="Shea T."/>
            <person name="Sykes S."/>
            <person name="Wortman J."/>
            <person name="Nusbaum C."/>
            <person name="Birren B."/>
        </authorList>
    </citation>
    <scope>NUCLEOTIDE SEQUENCE [LARGE SCALE GENOMIC DNA]</scope>
    <source>
        <strain evidence="2">CBS 10117</strain>
    </source>
</reference>
<protein>
    <submittedName>
        <fullName evidence="2">Uncharacterized protein</fullName>
    </submittedName>
</protein>
<accession>A0A1A6ABZ6</accession>
<dbReference type="EMBL" id="KI894028">
    <property type="protein sequence ID" value="OBR87563.1"/>
    <property type="molecule type" value="Genomic_DNA"/>
</dbReference>
<sequence>MARDRLSIDTFTAGIERETVYSKATNVAAILRSLGTSTSDREQGVAALCSYIEGKRSKGKNDEEIRKKIGTLQNMVPADLGHVFVKASLRSGLARKTTAARNSIGTAPSPTPSSHHPHRARISLADPSNSTTITHGVTASASSAPSNPNQPTINDVFSTPQTDDSDLEPPSPTFTFSFSPSFSPTSSISSPMSTEDLPAETSTSSSASASTSFSSFSSPPPLSSSTSTYASPYTPG</sequence>
<evidence type="ECO:0000313" key="4">
    <source>
        <dbReference type="Proteomes" id="UP000078595"/>
    </source>
</evidence>
<dbReference type="VEuPathDB" id="FungiDB:I303_01771"/>
<feature type="compositionally biased region" description="Low complexity" evidence="1">
    <location>
        <begin position="173"/>
        <end position="236"/>
    </location>
</feature>
<name>A0A1A6ABZ6_9TREE</name>
<reference evidence="3" key="3">
    <citation type="submission" date="2024-02" db="EMBL/GenBank/DDBJ databases">
        <title>Comparative genomics of Cryptococcus and Kwoniella reveals pathogenesis evolution and contrasting modes of karyotype evolution via chromosome fusion or intercentromeric recombination.</title>
        <authorList>
            <person name="Coelho M.A."/>
            <person name="David-Palma M."/>
            <person name="Shea T."/>
            <person name="Bowers K."/>
            <person name="McGinley-Smith S."/>
            <person name="Mohammad A.W."/>
            <person name="Gnirke A."/>
            <person name="Yurkov A.M."/>
            <person name="Nowrousian M."/>
            <person name="Sun S."/>
            <person name="Cuomo C.A."/>
            <person name="Heitman J."/>
        </authorList>
    </citation>
    <scope>NUCLEOTIDE SEQUENCE</scope>
    <source>
        <strain evidence="3">CBS 10117</strain>
    </source>
</reference>
<evidence type="ECO:0000313" key="2">
    <source>
        <dbReference type="EMBL" id="OBR87563.1"/>
    </source>
</evidence>
<dbReference type="KEGG" id="kdj:28965470"/>
<dbReference type="STRING" id="1296121.A0A1A6ABZ6"/>
<dbReference type="RefSeq" id="XP_018265405.1">
    <property type="nucleotide sequence ID" value="XM_018405124.1"/>
</dbReference>